<evidence type="ECO:0000256" key="2">
    <source>
        <dbReference type="SAM" id="SignalP"/>
    </source>
</evidence>
<sequence length="443" mass="46332">MYKALALLPFLLLGGGVQAKPYQTCTPDSCYQMATYGGNQACSSLVTATVTLPTRFVTATTTAFQTVTVTSGGGGGTGTATTTTTATTSTTTTATSLTTATNIATAVWFEQTRIEERVLIQIPSDQHCLCHRHRHCHRNHQTTFVSLSTTTTTTVTTAMMRKRTAAADAFQPSVVAREPAPAYSAVYMTVPAYATNACSGYQHYSSACRCHGVGTTTVTVAPTATATTTVTSQTTTTVPASMGPGQTTTITQTQTVTVTTTVPQTTIIASTTTTVLTTSTTSPTTTTTGTTTTSITTTTTTSITTPAPTARVLQARGGPYDGQYGVNNDGTVPGLFFDPNIADALIASIDSQGHLMLGTDFADTDNVTDVDFLRVFLDSPEDIANNGYVYLMCTADATNMVTCTFVNGVAIFQICPQSGAQAVVATTVQPDCTPFQLYLVPAM</sequence>
<dbReference type="Proteomes" id="UP001391051">
    <property type="component" value="Unassembled WGS sequence"/>
</dbReference>
<proteinExistence type="predicted"/>
<accession>A0ABR1QS40</accession>
<reference evidence="3 4" key="1">
    <citation type="submission" date="2023-01" db="EMBL/GenBank/DDBJ databases">
        <title>Analysis of 21 Apiospora genomes using comparative genomics revels a genus with tremendous synthesis potential of carbohydrate active enzymes and secondary metabolites.</title>
        <authorList>
            <person name="Sorensen T."/>
        </authorList>
    </citation>
    <scope>NUCLEOTIDE SEQUENCE [LARGE SCALE GENOMIC DNA]</scope>
    <source>
        <strain evidence="3 4">CBS 24483</strain>
    </source>
</reference>
<protein>
    <submittedName>
        <fullName evidence="3">Uncharacterized protein</fullName>
    </submittedName>
</protein>
<dbReference type="GeneID" id="92072876"/>
<name>A0ABR1QS40_9PEZI</name>
<dbReference type="EMBL" id="JAQQWE010000002">
    <property type="protein sequence ID" value="KAK7962767.1"/>
    <property type="molecule type" value="Genomic_DNA"/>
</dbReference>
<comment type="caution">
    <text evidence="3">The sequence shown here is derived from an EMBL/GenBank/DDBJ whole genome shotgun (WGS) entry which is preliminary data.</text>
</comment>
<evidence type="ECO:0000313" key="4">
    <source>
        <dbReference type="Proteomes" id="UP001391051"/>
    </source>
</evidence>
<organism evidence="3 4">
    <name type="scientific">Apiospora aurea</name>
    <dbReference type="NCBI Taxonomy" id="335848"/>
    <lineage>
        <taxon>Eukaryota</taxon>
        <taxon>Fungi</taxon>
        <taxon>Dikarya</taxon>
        <taxon>Ascomycota</taxon>
        <taxon>Pezizomycotina</taxon>
        <taxon>Sordariomycetes</taxon>
        <taxon>Xylariomycetidae</taxon>
        <taxon>Amphisphaeriales</taxon>
        <taxon>Apiosporaceae</taxon>
        <taxon>Apiospora</taxon>
    </lineage>
</organism>
<keyword evidence="2" id="KW-0732">Signal</keyword>
<feature type="signal peptide" evidence="2">
    <location>
        <begin position="1"/>
        <end position="19"/>
    </location>
</feature>
<evidence type="ECO:0000256" key="1">
    <source>
        <dbReference type="SAM" id="MobiDB-lite"/>
    </source>
</evidence>
<feature type="region of interest" description="Disordered" evidence="1">
    <location>
        <begin position="278"/>
        <end position="302"/>
    </location>
</feature>
<dbReference type="RefSeq" id="XP_066704878.1">
    <property type="nucleotide sequence ID" value="XM_066839814.1"/>
</dbReference>
<keyword evidence="4" id="KW-1185">Reference proteome</keyword>
<gene>
    <name evidence="3" type="ORF">PG986_003592</name>
</gene>
<feature type="chain" id="PRO_5045948256" evidence="2">
    <location>
        <begin position="20"/>
        <end position="443"/>
    </location>
</feature>
<evidence type="ECO:0000313" key="3">
    <source>
        <dbReference type="EMBL" id="KAK7962767.1"/>
    </source>
</evidence>